<proteinExistence type="predicted"/>
<keyword evidence="2" id="KW-0378">Hydrolase</keyword>
<dbReference type="GO" id="GO:0016787">
    <property type="term" value="F:hydrolase activity"/>
    <property type="evidence" value="ECO:0007669"/>
    <property type="project" value="UniProtKB-KW"/>
</dbReference>
<dbReference type="InterPro" id="IPR000639">
    <property type="entry name" value="Epox_hydrolase-like"/>
</dbReference>
<dbReference type="InterPro" id="IPR000073">
    <property type="entry name" value="AB_hydrolase_1"/>
</dbReference>
<keyword evidence="3" id="KW-1185">Reference proteome</keyword>
<dbReference type="Proteomes" id="UP001597114">
    <property type="component" value="Unassembled WGS sequence"/>
</dbReference>
<comment type="caution">
    <text evidence="2">The sequence shown here is derived from an EMBL/GenBank/DDBJ whole genome shotgun (WGS) entry which is preliminary data.</text>
</comment>
<protein>
    <submittedName>
        <fullName evidence="2">Alpha/beta fold hydrolase</fullName>
    </submittedName>
</protein>
<dbReference type="PRINTS" id="PR00412">
    <property type="entry name" value="EPOXHYDRLASE"/>
</dbReference>
<dbReference type="InterPro" id="IPR050266">
    <property type="entry name" value="AB_hydrolase_sf"/>
</dbReference>
<dbReference type="EMBL" id="JBHUCO010000001">
    <property type="protein sequence ID" value="MFD1515904.1"/>
    <property type="molecule type" value="Genomic_DNA"/>
</dbReference>
<dbReference type="PANTHER" id="PTHR43798">
    <property type="entry name" value="MONOACYLGLYCEROL LIPASE"/>
    <property type="match status" value="1"/>
</dbReference>
<accession>A0ABW4EPB7</accession>
<dbReference type="PANTHER" id="PTHR43798:SF33">
    <property type="entry name" value="HYDROLASE, PUTATIVE (AFU_ORTHOLOGUE AFUA_2G14860)-RELATED"/>
    <property type="match status" value="1"/>
</dbReference>
<dbReference type="Gene3D" id="3.40.50.1820">
    <property type="entry name" value="alpha/beta hydrolase"/>
    <property type="match status" value="1"/>
</dbReference>
<name>A0ABW4EPB7_9PSEU</name>
<feature type="domain" description="AB hydrolase-1" evidence="1">
    <location>
        <begin position="27"/>
        <end position="279"/>
    </location>
</feature>
<dbReference type="InterPro" id="IPR029058">
    <property type="entry name" value="AB_hydrolase_fold"/>
</dbReference>
<sequence length="290" mass="31593">MPLSNAVDGFRLAYDDHRPHGSPEVAAVVLLHGWPGDRRDFRDVVPLLAGRCRVVVPDLRGFGESEMPDGTAPADYAAAAQARSVLGLIDELQLGPAVIAGYDIGSRIAQAAARARPDLVRALVVSPPLPGAGDRVLSPDAQREFWYQAFHRLGLAEQLLDGNRTAVRSYLEHFWSHWSGPGYVPAAAELDRLADVYARPGAFVASINWYRSGSGTVSMSLAERPLAPSERIAVPTTVLWQEHDPLFPRAWSDRLDDHFADVQVRSLDGVGHFTPLEAPGELADAILERI</sequence>
<evidence type="ECO:0000313" key="3">
    <source>
        <dbReference type="Proteomes" id="UP001597114"/>
    </source>
</evidence>
<organism evidence="2 3">
    <name type="scientific">Pseudonocardia yunnanensis</name>
    <dbReference type="NCBI Taxonomy" id="58107"/>
    <lineage>
        <taxon>Bacteria</taxon>
        <taxon>Bacillati</taxon>
        <taxon>Actinomycetota</taxon>
        <taxon>Actinomycetes</taxon>
        <taxon>Pseudonocardiales</taxon>
        <taxon>Pseudonocardiaceae</taxon>
        <taxon>Pseudonocardia</taxon>
    </lineage>
</organism>
<gene>
    <name evidence="2" type="ORF">ACFSJD_00300</name>
</gene>
<evidence type="ECO:0000259" key="1">
    <source>
        <dbReference type="Pfam" id="PF00561"/>
    </source>
</evidence>
<evidence type="ECO:0000313" key="2">
    <source>
        <dbReference type="EMBL" id="MFD1515904.1"/>
    </source>
</evidence>
<dbReference type="RefSeq" id="WP_344724650.1">
    <property type="nucleotide sequence ID" value="NZ_BAAAUS010000027.1"/>
</dbReference>
<dbReference type="SUPFAM" id="SSF53474">
    <property type="entry name" value="alpha/beta-Hydrolases"/>
    <property type="match status" value="1"/>
</dbReference>
<dbReference type="Pfam" id="PF00561">
    <property type="entry name" value="Abhydrolase_1"/>
    <property type="match status" value="1"/>
</dbReference>
<reference evidence="3" key="1">
    <citation type="journal article" date="2019" name="Int. J. Syst. Evol. Microbiol.">
        <title>The Global Catalogue of Microorganisms (GCM) 10K type strain sequencing project: providing services to taxonomists for standard genome sequencing and annotation.</title>
        <authorList>
            <consortium name="The Broad Institute Genomics Platform"/>
            <consortium name="The Broad Institute Genome Sequencing Center for Infectious Disease"/>
            <person name="Wu L."/>
            <person name="Ma J."/>
        </authorList>
    </citation>
    <scope>NUCLEOTIDE SEQUENCE [LARGE SCALE GENOMIC DNA]</scope>
    <source>
        <strain evidence="3">CCM 7043</strain>
    </source>
</reference>